<protein>
    <submittedName>
        <fullName evidence="1">Uncharacterized protein</fullName>
    </submittedName>
</protein>
<feature type="non-terminal residue" evidence="1">
    <location>
        <position position="230"/>
    </location>
</feature>
<keyword evidence="2" id="KW-1185">Reference proteome</keyword>
<gene>
    <name evidence="1" type="ORF">L210DRAFT_3514866</name>
</gene>
<reference evidence="1" key="1">
    <citation type="submission" date="2019-10" db="EMBL/GenBank/DDBJ databases">
        <authorList>
            <consortium name="DOE Joint Genome Institute"/>
            <person name="Kuo A."/>
            <person name="Miyauchi S."/>
            <person name="Kiss E."/>
            <person name="Drula E."/>
            <person name="Kohler A."/>
            <person name="Sanchez-Garcia M."/>
            <person name="Andreopoulos B."/>
            <person name="Barry K.W."/>
            <person name="Bonito G."/>
            <person name="Buee M."/>
            <person name="Carver A."/>
            <person name="Chen C."/>
            <person name="Cichocki N."/>
            <person name="Clum A."/>
            <person name="Culley D."/>
            <person name="Crous P.W."/>
            <person name="Fauchery L."/>
            <person name="Girlanda M."/>
            <person name="Hayes R."/>
            <person name="Keri Z."/>
            <person name="LaButti K."/>
            <person name="Lipzen A."/>
            <person name="Lombard V."/>
            <person name="Magnuson J."/>
            <person name="Maillard F."/>
            <person name="Morin E."/>
            <person name="Murat C."/>
            <person name="Nolan M."/>
            <person name="Ohm R."/>
            <person name="Pangilinan J."/>
            <person name="Pereira M."/>
            <person name="Perotto S."/>
            <person name="Peter M."/>
            <person name="Riley R."/>
            <person name="Sitrit Y."/>
            <person name="Stielow B."/>
            <person name="Szollosi G."/>
            <person name="Zifcakova L."/>
            <person name="Stursova M."/>
            <person name="Spatafora J.W."/>
            <person name="Tedersoo L."/>
            <person name="Vaario L.-M."/>
            <person name="Yamada A."/>
            <person name="Yan M."/>
            <person name="Wang P."/>
            <person name="Xu J."/>
            <person name="Bruns T."/>
            <person name="Baldrian P."/>
            <person name="Vilgalys R."/>
            <person name="Henrissat B."/>
            <person name="Grigoriev I.V."/>
            <person name="Hibbett D."/>
            <person name="Nagy L.G."/>
            <person name="Martin F.M."/>
        </authorList>
    </citation>
    <scope>NUCLEOTIDE SEQUENCE</scope>
    <source>
        <strain evidence="1">BED1</strain>
    </source>
</reference>
<dbReference type="Proteomes" id="UP001194468">
    <property type="component" value="Unassembled WGS sequence"/>
</dbReference>
<organism evidence="1 2">
    <name type="scientific">Boletus edulis BED1</name>
    <dbReference type="NCBI Taxonomy" id="1328754"/>
    <lineage>
        <taxon>Eukaryota</taxon>
        <taxon>Fungi</taxon>
        <taxon>Dikarya</taxon>
        <taxon>Basidiomycota</taxon>
        <taxon>Agaricomycotina</taxon>
        <taxon>Agaricomycetes</taxon>
        <taxon>Agaricomycetidae</taxon>
        <taxon>Boletales</taxon>
        <taxon>Boletineae</taxon>
        <taxon>Boletaceae</taxon>
        <taxon>Boletoideae</taxon>
        <taxon>Boletus</taxon>
    </lineage>
</organism>
<comment type="caution">
    <text evidence="1">The sequence shown here is derived from an EMBL/GenBank/DDBJ whole genome shotgun (WGS) entry which is preliminary data.</text>
</comment>
<sequence length="230" mass="25514">MTTRGDVGPPLFAISLISGWEFDLLDILIRQRLSTLDEKVYKWDLSADFTQQCLSSLKNAGLAASDAFQHGDPPILHANFNLQTPIPLLRDLQYVVPRFTTYVALCERLETIERITDAVECFYDMTSEFGGDFMFTCLSAVTRAATLSAFTQRRLSAHGDAASNTNRDANMSTIHTTLPPLLREWAEAKLTRGSWKDALLSAVGVSISFCCPYKLGIEIVHSRSATSGKR</sequence>
<dbReference type="EMBL" id="WHUW01000001">
    <property type="protein sequence ID" value="KAF8451947.1"/>
    <property type="molecule type" value="Genomic_DNA"/>
</dbReference>
<proteinExistence type="predicted"/>
<evidence type="ECO:0000313" key="2">
    <source>
        <dbReference type="Proteomes" id="UP001194468"/>
    </source>
</evidence>
<dbReference type="AlphaFoldDB" id="A0AAD4C829"/>
<evidence type="ECO:0000313" key="1">
    <source>
        <dbReference type="EMBL" id="KAF8451947.1"/>
    </source>
</evidence>
<accession>A0AAD4C829</accession>
<name>A0AAD4C829_BOLED</name>
<reference evidence="1" key="2">
    <citation type="journal article" date="2020" name="Nat. Commun.">
        <title>Large-scale genome sequencing of mycorrhizal fungi provides insights into the early evolution of symbiotic traits.</title>
        <authorList>
            <person name="Miyauchi S."/>
            <person name="Kiss E."/>
            <person name="Kuo A."/>
            <person name="Drula E."/>
            <person name="Kohler A."/>
            <person name="Sanchez-Garcia M."/>
            <person name="Morin E."/>
            <person name="Andreopoulos B."/>
            <person name="Barry K.W."/>
            <person name="Bonito G."/>
            <person name="Buee M."/>
            <person name="Carver A."/>
            <person name="Chen C."/>
            <person name="Cichocki N."/>
            <person name="Clum A."/>
            <person name="Culley D."/>
            <person name="Crous P.W."/>
            <person name="Fauchery L."/>
            <person name="Girlanda M."/>
            <person name="Hayes R.D."/>
            <person name="Keri Z."/>
            <person name="LaButti K."/>
            <person name="Lipzen A."/>
            <person name="Lombard V."/>
            <person name="Magnuson J."/>
            <person name="Maillard F."/>
            <person name="Murat C."/>
            <person name="Nolan M."/>
            <person name="Ohm R.A."/>
            <person name="Pangilinan J."/>
            <person name="Pereira M.F."/>
            <person name="Perotto S."/>
            <person name="Peter M."/>
            <person name="Pfister S."/>
            <person name="Riley R."/>
            <person name="Sitrit Y."/>
            <person name="Stielow J.B."/>
            <person name="Szollosi G."/>
            <person name="Zifcakova L."/>
            <person name="Stursova M."/>
            <person name="Spatafora J.W."/>
            <person name="Tedersoo L."/>
            <person name="Vaario L.M."/>
            <person name="Yamada A."/>
            <person name="Yan M."/>
            <person name="Wang P."/>
            <person name="Xu J."/>
            <person name="Bruns T."/>
            <person name="Baldrian P."/>
            <person name="Vilgalys R."/>
            <person name="Dunand C."/>
            <person name="Henrissat B."/>
            <person name="Grigoriev I.V."/>
            <person name="Hibbett D."/>
            <person name="Nagy L.G."/>
            <person name="Martin F.M."/>
        </authorList>
    </citation>
    <scope>NUCLEOTIDE SEQUENCE</scope>
    <source>
        <strain evidence="1">BED1</strain>
    </source>
</reference>